<dbReference type="RefSeq" id="WP_052221139.1">
    <property type="nucleotide sequence ID" value="NZ_LHUR01000021.1"/>
</dbReference>
<organism evidence="2 3">
    <name type="scientific">Clostridium homopropionicum DSM 5847</name>
    <dbReference type="NCBI Taxonomy" id="1121318"/>
    <lineage>
        <taxon>Bacteria</taxon>
        <taxon>Bacillati</taxon>
        <taxon>Bacillota</taxon>
        <taxon>Clostridia</taxon>
        <taxon>Eubacteriales</taxon>
        <taxon>Clostridiaceae</taxon>
        <taxon>Clostridium</taxon>
    </lineage>
</organism>
<name>A0A0L6ZAM7_9CLOT</name>
<keyword evidence="1" id="KW-1133">Transmembrane helix</keyword>
<reference evidence="3" key="1">
    <citation type="submission" date="2015-08" db="EMBL/GenBank/DDBJ databases">
        <title>Genome sequence of the strict anaerobe Clostridium homopropionicum LuHBu1 (DSM 5847T).</title>
        <authorList>
            <person name="Poehlein A."/>
            <person name="Beck M."/>
            <person name="Schiel-Bengelsdorf B."/>
            <person name="Bengelsdorf F.R."/>
            <person name="Daniel R."/>
            <person name="Duerre P."/>
        </authorList>
    </citation>
    <scope>NUCLEOTIDE SEQUENCE [LARGE SCALE GENOMIC DNA]</scope>
    <source>
        <strain evidence="3">DSM 5847</strain>
    </source>
</reference>
<sequence>MKSIIGVLIYLGLISLGFYIIYMLIKTSIKHAINESSDVIQNIIINVIKQREIEYNKNKTKE</sequence>
<proteinExistence type="predicted"/>
<dbReference type="AlphaFoldDB" id="A0A0L6ZAM7"/>
<dbReference type="PATRIC" id="fig|1121318.3.peg.1586"/>
<accession>A0A0L6ZAM7</accession>
<dbReference type="Proteomes" id="UP000037043">
    <property type="component" value="Unassembled WGS sequence"/>
</dbReference>
<keyword evidence="3" id="KW-1185">Reference proteome</keyword>
<evidence type="ECO:0000313" key="3">
    <source>
        <dbReference type="Proteomes" id="UP000037043"/>
    </source>
</evidence>
<comment type="caution">
    <text evidence="2">The sequence shown here is derived from an EMBL/GenBank/DDBJ whole genome shotgun (WGS) entry which is preliminary data.</text>
</comment>
<keyword evidence="1" id="KW-0812">Transmembrane</keyword>
<protein>
    <submittedName>
        <fullName evidence="2">Uncharacterized protein</fullName>
    </submittedName>
</protein>
<evidence type="ECO:0000256" key="1">
    <source>
        <dbReference type="SAM" id="Phobius"/>
    </source>
</evidence>
<feature type="transmembrane region" description="Helical" evidence="1">
    <location>
        <begin position="7"/>
        <end position="25"/>
    </location>
</feature>
<dbReference type="EMBL" id="LHUR01000021">
    <property type="protein sequence ID" value="KOA20012.1"/>
    <property type="molecule type" value="Genomic_DNA"/>
</dbReference>
<evidence type="ECO:0000313" key="2">
    <source>
        <dbReference type="EMBL" id="KOA20012.1"/>
    </source>
</evidence>
<keyword evidence="1" id="KW-0472">Membrane</keyword>
<gene>
    <name evidence="2" type="ORF">CLHOM_15770</name>
</gene>